<reference evidence="2" key="1">
    <citation type="submission" date="2015-10" db="EMBL/GenBank/DDBJ databases">
        <authorList>
            <person name="Martinez-Garcia P.J."/>
            <person name="Crepeau M.W."/>
            <person name="Puiu D."/>
            <person name="Gonzalez-Ibeas D."/>
            <person name="Whalen J."/>
            <person name="Stevens K."/>
            <person name="Paul R."/>
            <person name="Butterfield T."/>
            <person name="Britton M."/>
            <person name="Reagan R."/>
            <person name="Chakraborty S."/>
            <person name="Walawage S.L."/>
            <person name="Vasquez-Gross H.A."/>
            <person name="Cardeno C."/>
            <person name="Famula R."/>
            <person name="Pratt K."/>
            <person name="Kuruganti S."/>
            <person name="Aradhya M.K."/>
            <person name="Leslie C.A."/>
            <person name="Dandekar A.M."/>
            <person name="Salzberg S.L."/>
            <person name="Wegrzyn J.L."/>
            <person name="Langley C.H."/>
            <person name="Neale D.B."/>
        </authorList>
    </citation>
    <scope>NUCLEOTIDE SEQUENCE</scope>
    <source>
        <tissue evidence="2">Leaves</tissue>
    </source>
</reference>
<accession>A0A833UCR9</accession>
<protein>
    <recommendedName>
        <fullName evidence="1">Retrotransposon Copia-like N-terminal domain-containing protein</fullName>
    </recommendedName>
</protein>
<dbReference type="EMBL" id="LIHL02000009">
    <property type="protein sequence ID" value="KAF5460472.1"/>
    <property type="molecule type" value="Genomic_DNA"/>
</dbReference>
<gene>
    <name evidence="2" type="ORF">F2P56_020336</name>
</gene>
<dbReference type="Proteomes" id="UP000619265">
    <property type="component" value="Unassembled WGS sequence"/>
</dbReference>
<proteinExistence type="predicted"/>
<dbReference type="InterPro" id="IPR029472">
    <property type="entry name" value="Copia-like_N"/>
</dbReference>
<comment type="caution">
    <text evidence="2">The sequence shown here is derived from an EMBL/GenBank/DDBJ whole genome shotgun (WGS) entry which is preliminary data.</text>
</comment>
<evidence type="ECO:0000313" key="2">
    <source>
        <dbReference type="EMBL" id="KAF5460472.1"/>
    </source>
</evidence>
<feature type="domain" description="Retrotransposon Copia-like N-terminal" evidence="1">
    <location>
        <begin position="21"/>
        <end position="60"/>
    </location>
</feature>
<evidence type="ECO:0000259" key="1">
    <source>
        <dbReference type="Pfam" id="PF14244"/>
    </source>
</evidence>
<evidence type="ECO:0000313" key="3">
    <source>
        <dbReference type="Proteomes" id="UP000619265"/>
    </source>
</evidence>
<dbReference type="PANTHER" id="PTHR47481:SF10">
    <property type="entry name" value="COPIA-LIKE POLYPROTEIN_RETROTRANSPOSON"/>
    <property type="match status" value="1"/>
</dbReference>
<organism evidence="2 3">
    <name type="scientific">Juglans regia</name>
    <name type="common">English walnut</name>
    <dbReference type="NCBI Taxonomy" id="51240"/>
    <lineage>
        <taxon>Eukaryota</taxon>
        <taxon>Viridiplantae</taxon>
        <taxon>Streptophyta</taxon>
        <taxon>Embryophyta</taxon>
        <taxon>Tracheophyta</taxon>
        <taxon>Spermatophyta</taxon>
        <taxon>Magnoliopsida</taxon>
        <taxon>eudicotyledons</taxon>
        <taxon>Gunneridae</taxon>
        <taxon>Pentapetalae</taxon>
        <taxon>rosids</taxon>
        <taxon>fabids</taxon>
        <taxon>Fagales</taxon>
        <taxon>Juglandaceae</taxon>
        <taxon>Juglans</taxon>
    </lineage>
</organism>
<sequence length="191" mass="20857">METSQKSPETTLNSSILNSASYLITLKLTINNYLLWKAQIVPFLKGHQLFGFVDGTVLPPPPSTPDGHINSDYTRWVLQDQLIISTINSSLSHTVLAQVIECTTSLEVLILQLMRPAHGHHHHLVTQTEEELICKEVVVGAVGVASTTSPIDLMVAHYVKFVKSLGIQPSLATIGSISPTKAHPLPLLLQI</sequence>
<dbReference type="AlphaFoldDB" id="A0A833UCR9"/>
<dbReference type="PANTHER" id="PTHR47481">
    <property type="match status" value="1"/>
</dbReference>
<reference evidence="2" key="2">
    <citation type="submission" date="2020-03" db="EMBL/GenBank/DDBJ databases">
        <title>Walnut 2.0.</title>
        <authorList>
            <person name="Marrano A."/>
            <person name="Britton M."/>
            <person name="Zimin A.V."/>
            <person name="Zaini P.A."/>
            <person name="Workman R."/>
            <person name="Puiu D."/>
            <person name="Bianco L."/>
            <person name="Allen B.J."/>
            <person name="Troggio M."/>
            <person name="Leslie C.A."/>
            <person name="Timp W."/>
            <person name="Dendekar A."/>
            <person name="Salzberg S.L."/>
            <person name="Neale D.B."/>
        </authorList>
    </citation>
    <scope>NUCLEOTIDE SEQUENCE</scope>
    <source>
        <tissue evidence="2">Leaves</tissue>
    </source>
</reference>
<dbReference type="Pfam" id="PF14244">
    <property type="entry name" value="Retrotran_gag_3"/>
    <property type="match status" value="1"/>
</dbReference>
<dbReference type="Gramene" id="Jr09_09070_p1">
    <property type="protein sequence ID" value="cds.Jr09_09070_p1"/>
    <property type="gene ID" value="Jr09_09070"/>
</dbReference>
<name>A0A833UCR9_JUGRE</name>